<comment type="caution">
    <text evidence="1">The sequence shown here is derived from an EMBL/GenBank/DDBJ whole genome shotgun (WGS) entry which is preliminary data.</text>
</comment>
<evidence type="ECO:0000313" key="1">
    <source>
        <dbReference type="EMBL" id="GMR51970.1"/>
    </source>
</evidence>
<accession>A0AAN5CX89</accession>
<dbReference type="AlphaFoldDB" id="A0AAN5CX89"/>
<evidence type="ECO:0000313" key="2">
    <source>
        <dbReference type="Proteomes" id="UP001328107"/>
    </source>
</evidence>
<feature type="non-terminal residue" evidence="1">
    <location>
        <position position="1"/>
    </location>
</feature>
<dbReference type="EMBL" id="BTRK01000005">
    <property type="protein sequence ID" value="GMR51970.1"/>
    <property type="molecule type" value="Genomic_DNA"/>
</dbReference>
<keyword evidence="2" id="KW-1185">Reference proteome</keyword>
<proteinExistence type="predicted"/>
<protein>
    <submittedName>
        <fullName evidence="1">Uncharacterized protein</fullName>
    </submittedName>
</protein>
<sequence>RILHILYRAIQRQDSLHILRIPGREIPYRNLPYRILPDRIPFRGQGSNRPSDSSCTACILQFLSERQLELNTQKLTERRRGEGVEERCTCVSP</sequence>
<organism evidence="1 2">
    <name type="scientific">Pristionchus mayeri</name>
    <dbReference type="NCBI Taxonomy" id="1317129"/>
    <lineage>
        <taxon>Eukaryota</taxon>
        <taxon>Metazoa</taxon>
        <taxon>Ecdysozoa</taxon>
        <taxon>Nematoda</taxon>
        <taxon>Chromadorea</taxon>
        <taxon>Rhabditida</taxon>
        <taxon>Rhabditina</taxon>
        <taxon>Diplogasteromorpha</taxon>
        <taxon>Diplogasteroidea</taxon>
        <taxon>Neodiplogasteridae</taxon>
        <taxon>Pristionchus</taxon>
    </lineage>
</organism>
<name>A0AAN5CX89_9BILA</name>
<dbReference type="Proteomes" id="UP001328107">
    <property type="component" value="Unassembled WGS sequence"/>
</dbReference>
<gene>
    <name evidence="1" type="ORF">PMAYCL1PPCAC_22165</name>
</gene>
<reference evidence="2" key="1">
    <citation type="submission" date="2022-10" db="EMBL/GenBank/DDBJ databases">
        <title>Genome assembly of Pristionchus species.</title>
        <authorList>
            <person name="Yoshida K."/>
            <person name="Sommer R.J."/>
        </authorList>
    </citation>
    <scope>NUCLEOTIDE SEQUENCE [LARGE SCALE GENOMIC DNA]</scope>
    <source>
        <strain evidence="2">RS5460</strain>
    </source>
</reference>